<dbReference type="SFLD" id="SFLDS00029">
    <property type="entry name" value="Radical_SAM"/>
    <property type="match status" value="1"/>
</dbReference>
<dbReference type="RefSeq" id="WP_187742519.1">
    <property type="nucleotide sequence ID" value="NZ_CP060825.1"/>
</dbReference>
<dbReference type="PROSITE" id="PS51918">
    <property type="entry name" value="RADICAL_SAM"/>
    <property type="match status" value="1"/>
</dbReference>
<dbReference type="EMBL" id="CP060825">
    <property type="protein sequence ID" value="QNP65438.1"/>
    <property type="molecule type" value="Genomic_DNA"/>
</dbReference>
<comment type="similarity">
    <text evidence="5">Belongs to the radical SAM superfamily. Anaerobic sulfatase-maturating enzyme family.</text>
</comment>
<feature type="domain" description="Radical SAM core" evidence="6">
    <location>
        <begin position="5"/>
        <end position="240"/>
    </location>
</feature>
<reference evidence="7 8" key="1">
    <citation type="submission" date="2020-08" db="EMBL/GenBank/DDBJ databases">
        <title>A novel species.</title>
        <authorList>
            <person name="Gao J."/>
        </authorList>
    </citation>
    <scope>NUCLEOTIDE SEQUENCE [LARGE SCALE GENOMIC DNA]</scope>
    <source>
        <strain evidence="7 8">CRPJ-33</strain>
    </source>
</reference>
<accession>A0A7H0HY22</accession>
<dbReference type="SFLD" id="SFLDG01386">
    <property type="entry name" value="main_SPASM_domain-containing"/>
    <property type="match status" value="1"/>
</dbReference>
<dbReference type="KEGG" id="sgj:IAG43_22585"/>
<dbReference type="Proteomes" id="UP000516230">
    <property type="component" value="Chromosome"/>
</dbReference>
<dbReference type="Gene3D" id="3.20.20.70">
    <property type="entry name" value="Aldolase class I"/>
    <property type="match status" value="1"/>
</dbReference>
<evidence type="ECO:0000259" key="6">
    <source>
        <dbReference type="PROSITE" id="PS51918"/>
    </source>
</evidence>
<dbReference type="InterPro" id="IPR007197">
    <property type="entry name" value="rSAM"/>
</dbReference>
<dbReference type="PANTHER" id="PTHR43273:SF3">
    <property type="entry name" value="ANAEROBIC SULFATASE-MATURATING ENZYME HOMOLOG ASLB-RELATED"/>
    <property type="match status" value="1"/>
</dbReference>
<dbReference type="GO" id="GO:0046872">
    <property type="term" value="F:metal ion binding"/>
    <property type="evidence" value="ECO:0007669"/>
    <property type="project" value="UniProtKB-KW"/>
</dbReference>
<dbReference type="PANTHER" id="PTHR43273">
    <property type="entry name" value="ANAEROBIC SULFATASE-MATURATING ENZYME HOMOLOG ASLB-RELATED"/>
    <property type="match status" value="1"/>
</dbReference>
<sequence>MARETKRQVQFVIKISKFCNLRCSYCYEFEELGQRERMSREQLRAMYEHMRDYYVKRDREDAARTHVHIVWHGGEPLMIEPEYYWQSLEDQREIFGDALTVSNFVQTNLTVLDDERIRLLRDGFDHVGVSVDLFSGLRVNIAGRDQQSRVVANMERLRSEGVPFGCITVLTRRNLGRVKDTFAFYEKAGIGFRVLPLFDGAYDDQHLAYDITVPEIVSALSEMTDLWLESDTPVQVSPLDSHFQIVLRHLNPDAPRVYFNQREWMSVMVVNTPGDVYAYGDPYEDPEASLGNIFTTPLGELLSGTRFEASAVAAETRMAANCLNCKYFGACSGAPIASNRDNVHTVVDGIAVCDVERAVLEHIELRLRSSDVVDPDGRIRAAPAPAVDPVA</sequence>
<keyword evidence="2" id="KW-0479">Metal-binding</keyword>
<evidence type="ECO:0000256" key="1">
    <source>
        <dbReference type="ARBA" id="ARBA00022691"/>
    </source>
</evidence>
<keyword evidence="8" id="KW-1185">Reference proteome</keyword>
<keyword evidence="1" id="KW-0949">S-adenosyl-L-methionine</keyword>
<evidence type="ECO:0000256" key="3">
    <source>
        <dbReference type="ARBA" id="ARBA00023004"/>
    </source>
</evidence>
<evidence type="ECO:0000313" key="8">
    <source>
        <dbReference type="Proteomes" id="UP000516230"/>
    </source>
</evidence>
<evidence type="ECO:0000313" key="7">
    <source>
        <dbReference type="EMBL" id="QNP65438.1"/>
    </source>
</evidence>
<protein>
    <submittedName>
        <fullName evidence="7">Radical SAM protein</fullName>
    </submittedName>
</protein>
<organism evidence="7 8">
    <name type="scientific">Streptomyces genisteinicus</name>
    <dbReference type="NCBI Taxonomy" id="2768068"/>
    <lineage>
        <taxon>Bacteria</taxon>
        <taxon>Bacillati</taxon>
        <taxon>Actinomycetota</taxon>
        <taxon>Actinomycetes</taxon>
        <taxon>Kitasatosporales</taxon>
        <taxon>Streptomycetaceae</taxon>
        <taxon>Streptomyces</taxon>
    </lineage>
</organism>
<dbReference type="InterPro" id="IPR023867">
    <property type="entry name" value="Sulphatase_maturase_rSAM"/>
</dbReference>
<dbReference type="Pfam" id="PF04055">
    <property type="entry name" value="Radical_SAM"/>
    <property type="match status" value="1"/>
</dbReference>
<evidence type="ECO:0000256" key="5">
    <source>
        <dbReference type="ARBA" id="ARBA00023601"/>
    </source>
</evidence>
<dbReference type="GO" id="GO:0016491">
    <property type="term" value="F:oxidoreductase activity"/>
    <property type="evidence" value="ECO:0007669"/>
    <property type="project" value="InterPro"/>
</dbReference>
<dbReference type="InterPro" id="IPR013785">
    <property type="entry name" value="Aldolase_TIM"/>
</dbReference>
<proteinExistence type="inferred from homology"/>
<keyword evidence="3" id="KW-0408">Iron</keyword>
<dbReference type="InterPro" id="IPR058240">
    <property type="entry name" value="rSAM_sf"/>
</dbReference>
<name>A0A7H0HY22_9ACTN</name>
<dbReference type="SUPFAM" id="SSF102114">
    <property type="entry name" value="Radical SAM enzymes"/>
    <property type="match status" value="1"/>
</dbReference>
<dbReference type="CDD" id="cd01335">
    <property type="entry name" value="Radical_SAM"/>
    <property type="match status" value="1"/>
</dbReference>
<dbReference type="AlphaFoldDB" id="A0A7H0HY22"/>
<keyword evidence="4" id="KW-0411">Iron-sulfur</keyword>
<gene>
    <name evidence="7" type="ORF">IAG43_22585</name>
</gene>
<dbReference type="GO" id="GO:0051536">
    <property type="term" value="F:iron-sulfur cluster binding"/>
    <property type="evidence" value="ECO:0007669"/>
    <property type="project" value="UniProtKB-KW"/>
</dbReference>
<dbReference type="SFLD" id="SFLDG01072">
    <property type="entry name" value="dehydrogenase_like"/>
    <property type="match status" value="1"/>
</dbReference>
<evidence type="ECO:0000256" key="4">
    <source>
        <dbReference type="ARBA" id="ARBA00023014"/>
    </source>
</evidence>
<evidence type="ECO:0000256" key="2">
    <source>
        <dbReference type="ARBA" id="ARBA00022723"/>
    </source>
</evidence>
<dbReference type="SFLD" id="SFLDG01067">
    <property type="entry name" value="SPASM/twitch_domain_containing"/>
    <property type="match status" value="1"/>
</dbReference>